<keyword evidence="4 6" id="KW-0804">Transcription</keyword>
<dbReference type="InterPro" id="IPR006458">
    <property type="entry name" value="Ovate_C"/>
</dbReference>
<comment type="caution">
    <text evidence="9">The sequence shown here is derived from an EMBL/GenBank/DDBJ whole genome shotgun (WGS) entry which is preliminary data.</text>
</comment>
<evidence type="ECO:0000256" key="7">
    <source>
        <dbReference type="SAM" id="MobiDB-lite"/>
    </source>
</evidence>
<sequence length="441" mass="51209">MRWGRKKVHSSSSSTRPPLLSNVFPISWLSKLKRMNINSKPKPTKEKRNSVSMSSPKSATGLRGRFYSGDGDTFWRLSFGGEEVEGRSSRHVSQSVSYGFDDELVVPPSSFQSHGSDATDVMKKDETTEFKDMVREVRKMRQLPRDVGILPETDMWGREQGTMIRTPRKKIEKVMTLRKANERVLEKWMDHEAEGLTTISVEKGIPEMESVKTNQTIERKNCKCAATDWRKHHHVSSMNSRNTNLRTIAEECRFASKKYGATNGDSAERMSLQWQEVKKSKIEEVKLKNEKERKSMYISRESPRRRTKQNGKIRVISPRTHSQVETCKIKALEDIKKAKLKMRKKPKERTVKNDSGLESFAVVTCSLDPQKDFRDSMIEMIMEKRISHPQELEELLACYLTLNSDEYHELIIKAFQKVWFDLNRVCFNTELQHERKKVTNI</sequence>
<dbReference type="STRING" id="3775.A0A1Q3CF60"/>
<dbReference type="PANTHER" id="PTHR33057:SF82">
    <property type="entry name" value="TRANSCRIPTION REPRESSOR OFP5"/>
    <property type="match status" value="1"/>
</dbReference>
<evidence type="ECO:0000256" key="2">
    <source>
        <dbReference type="ARBA" id="ARBA00022491"/>
    </source>
</evidence>
<dbReference type="FunCoup" id="A0A1Q3CF60">
    <property type="interactions" value="29"/>
</dbReference>
<keyword evidence="2 6" id="KW-0678">Repressor</keyword>
<keyword evidence="3 6" id="KW-0805">Transcription regulation</keyword>
<dbReference type="Proteomes" id="UP000187406">
    <property type="component" value="Unassembled WGS sequence"/>
</dbReference>
<proteinExistence type="predicted"/>
<keyword evidence="5 6" id="KW-0539">Nucleus</keyword>
<evidence type="ECO:0000256" key="1">
    <source>
        <dbReference type="ARBA" id="ARBA00004123"/>
    </source>
</evidence>
<evidence type="ECO:0000313" key="10">
    <source>
        <dbReference type="Proteomes" id="UP000187406"/>
    </source>
</evidence>
<comment type="subcellular location">
    <subcellularLocation>
        <location evidence="1 6">Nucleus</location>
    </subcellularLocation>
</comment>
<reference evidence="10" key="1">
    <citation type="submission" date="2016-04" db="EMBL/GenBank/DDBJ databases">
        <title>Cephalotus genome sequencing.</title>
        <authorList>
            <person name="Fukushima K."/>
            <person name="Hasebe M."/>
            <person name="Fang X."/>
        </authorList>
    </citation>
    <scope>NUCLEOTIDE SEQUENCE [LARGE SCALE GENOMIC DNA]</scope>
    <source>
        <strain evidence="10">cv. St1</strain>
    </source>
</reference>
<dbReference type="PROSITE" id="PS51754">
    <property type="entry name" value="OVATE"/>
    <property type="match status" value="1"/>
</dbReference>
<evidence type="ECO:0000256" key="6">
    <source>
        <dbReference type="RuleBase" id="RU367028"/>
    </source>
</evidence>
<keyword evidence="10" id="KW-1185">Reference proteome</keyword>
<protein>
    <recommendedName>
        <fullName evidence="6">Transcription repressor</fullName>
    </recommendedName>
    <alternativeName>
        <fullName evidence="6">Ovate family protein</fullName>
    </alternativeName>
</protein>
<evidence type="ECO:0000313" key="9">
    <source>
        <dbReference type="EMBL" id="GAV78890.1"/>
    </source>
</evidence>
<accession>A0A1Q3CF60</accession>
<dbReference type="GO" id="GO:0005634">
    <property type="term" value="C:nucleus"/>
    <property type="evidence" value="ECO:0007669"/>
    <property type="project" value="UniProtKB-SubCell"/>
</dbReference>
<comment type="function">
    <text evidence="6">Transcriptional repressor that regulates multiple aspects of plant growth and development.</text>
</comment>
<dbReference type="InterPro" id="IPR038933">
    <property type="entry name" value="Ovate"/>
</dbReference>
<name>A0A1Q3CF60_CEPFO</name>
<evidence type="ECO:0000256" key="4">
    <source>
        <dbReference type="ARBA" id="ARBA00023163"/>
    </source>
</evidence>
<dbReference type="GO" id="GO:0045892">
    <property type="term" value="P:negative regulation of DNA-templated transcription"/>
    <property type="evidence" value="ECO:0007669"/>
    <property type="project" value="UniProtKB-UniRule"/>
</dbReference>
<evidence type="ECO:0000256" key="5">
    <source>
        <dbReference type="ARBA" id="ARBA00023242"/>
    </source>
</evidence>
<dbReference type="OrthoDB" id="1928390at2759"/>
<evidence type="ECO:0000256" key="3">
    <source>
        <dbReference type="ARBA" id="ARBA00023015"/>
    </source>
</evidence>
<dbReference type="InParanoid" id="A0A1Q3CF60"/>
<dbReference type="NCBIfam" id="TIGR01568">
    <property type="entry name" value="A_thal_3678"/>
    <property type="match status" value="1"/>
</dbReference>
<dbReference type="Pfam" id="PF04844">
    <property type="entry name" value="Ovate"/>
    <property type="match status" value="1"/>
</dbReference>
<dbReference type="PANTHER" id="PTHR33057">
    <property type="entry name" value="TRANSCRIPTION REPRESSOR OFP7-RELATED"/>
    <property type="match status" value="1"/>
</dbReference>
<evidence type="ECO:0000259" key="8">
    <source>
        <dbReference type="PROSITE" id="PS51754"/>
    </source>
</evidence>
<gene>
    <name evidence="9" type="ORF">CFOL_v3_22355</name>
</gene>
<dbReference type="EMBL" id="BDDD01001878">
    <property type="protein sequence ID" value="GAV78890.1"/>
    <property type="molecule type" value="Genomic_DNA"/>
</dbReference>
<feature type="region of interest" description="Disordered" evidence="7">
    <location>
        <begin position="35"/>
        <end position="63"/>
    </location>
</feature>
<organism evidence="9 10">
    <name type="scientific">Cephalotus follicularis</name>
    <name type="common">Albany pitcher plant</name>
    <dbReference type="NCBI Taxonomy" id="3775"/>
    <lineage>
        <taxon>Eukaryota</taxon>
        <taxon>Viridiplantae</taxon>
        <taxon>Streptophyta</taxon>
        <taxon>Embryophyta</taxon>
        <taxon>Tracheophyta</taxon>
        <taxon>Spermatophyta</taxon>
        <taxon>Magnoliopsida</taxon>
        <taxon>eudicotyledons</taxon>
        <taxon>Gunneridae</taxon>
        <taxon>Pentapetalae</taxon>
        <taxon>rosids</taxon>
        <taxon>fabids</taxon>
        <taxon>Oxalidales</taxon>
        <taxon>Cephalotaceae</taxon>
        <taxon>Cephalotus</taxon>
    </lineage>
</organism>
<feature type="domain" description="OVATE" evidence="8">
    <location>
        <begin position="362"/>
        <end position="421"/>
    </location>
</feature>
<dbReference type="AlphaFoldDB" id="A0A1Q3CF60"/>